<organism evidence="1 2">
    <name type="scientific">Elysia crispata</name>
    <name type="common">lettuce slug</name>
    <dbReference type="NCBI Taxonomy" id="231223"/>
    <lineage>
        <taxon>Eukaryota</taxon>
        <taxon>Metazoa</taxon>
        <taxon>Spiralia</taxon>
        <taxon>Lophotrochozoa</taxon>
        <taxon>Mollusca</taxon>
        <taxon>Gastropoda</taxon>
        <taxon>Heterobranchia</taxon>
        <taxon>Euthyneura</taxon>
        <taxon>Panpulmonata</taxon>
        <taxon>Sacoglossa</taxon>
        <taxon>Placobranchoidea</taxon>
        <taxon>Plakobranchidae</taxon>
        <taxon>Elysia</taxon>
    </lineage>
</organism>
<evidence type="ECO:0000313" key="1">
    <source>
        <dbReference type="EMBL" id="KAK3799146.1"/>
    </source>
</evidence>
<sequence>MRVIAPAPGHAALAIITRQSAEDVGITHTELWFIMLMFSRYYDFTARILCGASMNTAFTRLSSIAKEEPGDEE</sequence>
<name>A0AAE1B576_9GAST</name>
<keyword evidence="2" id="KW-1185">Reference proteome</keyword>
<evidence type="ECO:0000313" key="2">
    <source>
        <dbReference type="Proteomes" id="UP001283361"/>
    </source>
</evidence>
<comment type="caution">
    <text evidence="1">The sequence shown here is derived from an EMBL/GenBank/DDBJ whole genome shotgun (WGS) entry which is preliminary data.</text>
</comment>
<reference evidence="1" key="1">
    <citation type="journal article" date="2023" name="G3 (Bethesda)">
        <title>A reference genome for the long-term kleptoplast-retaining sea slug Elysia crispata morphotype clarki.</title>
        <authorList>
            <person name="Eastman K.E."/>
            <person name="Pendleton A.L."/>
            <person name="Shaikh M.A."/>
            <person name="Suttiyut T."/>
            <person name="Ogas R."/>
            <person name="Tomko P."/>
            <person name="Gavelis G."/>
            <person name="Widhalm J.R."/>
            <person name="Wisecaver J.H."/>
        </authorList>
    </citation>
    <scope>NUCLEOTIDE SEQUENCE</scope>
    <source>
        <strain evidence="1">ECLA1</strain>
    </source>
</reference>
<gene>
    <name evidence="1" type="ORF">RRG08_051421</name>
</gene>
<accession>A0AAE1B576</accession>
<dbReference type="AlphaFoldDB" id="A0AAE1B576"/>
<protein>
    <submittedName>
        <fullName evidence="1">Uncharacterized protein</fullName>
    </submittedName>
</protein>
<dbReference type="Proteomes" id="UP001283361">
    <property type="component" value="Unassembled WGS sequence"/>
</dbReference>
<dbReference type="EMBL" id="JAWDGP010000593">
    <property type="protein sequence ID" value="KAK3799146.1"/>
    <property type="molecule type" value="Genomic_DNA"/>
</dbReference>
<proteinExistence type="predicted"/>